<keyword evidence="1" id="KW-0732">Signal</keyword>
<feature type="signal peptide" evidence="1">
    <location>
        <begin position="1"/>
        <end position="25"/>
    </location>
</feature>
<sequence length="165" mass="16901">MKGMKRKGLAAILCASALTLGLAGCAPETQEVAPSDGLASNDMVVRGEYTPYDPSVDAAAASGKAIEGSEEEQLQQERIAGGAVGAVQSTNLEPLEGITDFSEGDYVPVYGIACDIPEVVHGEANGTACTSCHTADGSGAGTQVPASHVDQNLTDEECLTCHEMQ</sequence>
<dbReference type="InterPro" id="IPR036280">
    <property type="entry name" value="Multihaem_cyt_sf"/>
</dbReference>
<gene>
    <name evidence="2" type="ORF">VJ920_04455</name>
</gene>
<name>A0ABU6IXW8_9ACTN</name>
<evidence type="ECO:0000313" key="2">
    <source>
        <dbReference type="EMBL" id="MEC4294553.1"/>
    </source>
</evidence>
<organism evidence="2 3">
    <name type="scientific">Adlercreutzia shanghongiae</name>
    <dbReference type="NCBI Taxonomy" id="3111773"/>
    <lineage>
        <taxon>Bacteria</taxon>
        <taxon>Bacillati</taxon>
        <taxon>Actinomycetota</taxon>
        <taxon>Coriobacteriia</taxon>
        <taxon>Eggerthellales</taxon>
        <taxon>Eggerthellaceae</taxon>
        <taxon>Adlercreutzia</taxon>
    </lineage>
</organism>
<dbReference type="RefSeq" id="WP_326454506.1">
    <property type="nucleotide sequence ID" value="NZ_JAYMFH010000003.1"/>
</dbReference>
<evidence type="ECO:0000313" key="3">
    <source>
        <dbReference type="Proteomes" id="UP001343724"/>
    </source>
</evidence>
<dbReference type="EMBL" id="JAYMFH010000003">
    <property type="protein sequence ID" value="MEC4294553.1"/>
    <property type="molecule type" value="Genomic_DNA"/>
</dbReference>
<feature type="chain" id="PRO_5046984437" evidence="1">
    <location>
        <begin position="26"/>
        <end position="165"/>
    </location>
</feature>
<comment type="caution">
    <text evidence="2">The sequence shown here is derived from an EMBL/GenBank/DDBJ whole genome shotgun (WGS) entry which is preliminary data.</text>
</comment>
<protein>
    <submittedName>
        <fullName evidence="2">Uncharacterized protein</fullName>
    </submittedName>
</protein>
<dbReference type="Proteomes" id="UP001343724">
    <property type="component" value="Unassembled WGS sequence"/>
</dbReference>
<dbReference type="SUPFAM" id="SSF48695">
    <property type="entry name" value="Multiheme cytochromes"/>
    <property type="match status" value="1"/>
</dbReference>
<proteinExistence type="predicted"/>
<accession>A0ABU6IXW8</accession>
<evidence type="ECO:0000256" key="1">
    <source>
        <dbReference type="SAM" id="SignalP"/>
    </source>
</evidence>
<dbReference type="PROSITE" id="PS51257">
    <property type="entry name" value="PROKAR_LIPOPROTEIN"/>
    <property type="match status" value="1"/>
</dbReference>
<keyword evidence="3" id="KW-1185">Reference proteome</keyword>
<reference evidence="2 3" key="1">
    <citation type="submission" date="2024-01" db="EMBL/GenBank/DDBJ databases">
        <title>novel species in genus Adlercreutzia.</title>
        <authorList>
            <person name="Liu X."/>
        </authorList>
    </citation>
    <scope>NUCLEOTIDE SEQUENCE [LARGE SCALE GENOMIC DNA]</scope>
    <source>
        <strain evidence="2 3">R22</strain>
    </source>
</reference>